<evidence type="ECO:0000259" key="7">
    <source>
        <dbReference type="PROSITE" id="PS50940"/>
    </source>
</evidence>
<evidence type="ECO:0000256" key="1">
    <source>
        <dbReference type="ARBA" id="ARBA00022669"/>
    </source>
</evidence>
<dbReference type="Proteomes" id="UP000440578">
    <property type="component" value="Unassembled WGS sequence"/>
</dbReference>
<keyword evidence="9" id="KW-1185">Reference proteome</keyword>
<dbReference type="SUPFAM" id="SSF57625">
    <property type="entry name" value="Invertebrate chitin-binding proteins"/>
    <property type="match status" value="3"/>
</dbReference>
<evidence type="ECO:0000256" key="4">
    <source>
        <dbReference type="ARBA" id="ARBA00023157"/>
    </source>
</evidence>
<feature type="domain" description="Chitin-binding type-2" evidence="7">
    <location>
        <begin position="154"/>
        <end position="222"/>
    </location>
</feature>
<protein>
    <submittedName>
        <fullName evidence="8">Protein obstructor-E</fullName>
    </submittedName>
</protein>
<dbReference type="GO" id="GO:0005576">
    <property type="term" value="C:extracellular region"/>
    <property type="evidence" value="ECO:0007669"/>
    <property type="project" value="InterPro"/>
</dbReference>
<dbReference type="PANTHER" id="PTHR23301:SF110">
    <property type="entry name" value="LD43683P-RELATED"/>
    <property type="match status" value="1"/>
</dbReference>
<name>A0A6A4W3I2_AMPAM</name>
<dbReference type="SMART" id="SM00494">
    <property type="entry name" value="ChtBD2"/>
    <property type="match status" value="3"/>
</dbReference>
<keyword evidence="2 6" id="KW-0732">Signal</keyword>
<dbReference type="InterPro" id="IPR002557">
    <property type="entry name" value="Chitin-bd_dom"/>
</dbReference>
<accession>A0A6A4W3I2</accession>
<dbReference type="PANTHER" id="PTHR23301">
    <property type="entry name" value="CHITIN BINDING PERITROPHIN-A"/>
    <property type="match status" value="1"/>
</dbReference>
<reference evidence="8 9" key="1">
    <citation type="submission" date="2019-07" db="EMBL/GenBank/DDBJ databases">
        <title>Draft genome assembly of a fouling barnacle, Amphibalanus amphitrite (Darwin, 1854): The first reference genome for Thecostraca.</title>
        <authorList>
            <person name="Kim W."/>
        </authorList>
    </citation>
    <scope>NUCLEOTIDE SEQUENCE [LARGE SCALE GENOMIC DNA]</scope>
    <source>
        <strain evidence="8">SNU_AA5</strain>
        <tissue evidence="8">Soma without cirri and trophi</tissue>
    </source>
</reference>
<evidence type="ECO:0000256" key="6">
    <source>
        <dbReference type="SAM" id="SignalP"/>
    </source>
</evidence>
<evidence type="ECO:0000313" key="9">
    <source>
        <dbReference type="Proteomes" id="UP000440578"/>
    </source>
</evidence>
<gene>
    <name evidence="8" type="primary">obst-E_7</name>
    <name evidence="8" type="ORF">FJT64_027515</name>
</gene>
<dbReference type="OrthoDB" id="439917at2759"/>
<feature type="domain" description="Chitin-binding type-2" evidence="7">
    <location>
        <begin position="88"/>
        <end position="148"/>
    </location>
</feature>
<proteinExistence type="predicted"/>
<keyword evidence="1" id="KW-0147">Chitin-binding</keyword>
<dbReference type="GO" id="GO:0008061">
    <property type="term" value="F:chitin binding"/>
    <property type="evidence" value="ECO:0007669"/>
    <property type="project" value="UniProtKB-KW"/>
</dbReference>
<dbReference type="Pfam" id="PF01607">
    <property type="entry name" value="CBM_14"/>
    <property type="match status" value="3"/>
</dbReference>
<evidence type="ECO:0000256" key="5">
    <source>
        <dbReference type="ARBA" id="ARBA00023180"/>
    </source>
</evidence>
<comment type="caution">
    <text evidence="8">The sequence shown here is derived from an EMBL/GenBank/DDBJ whole genome shotgun (WGS) entry which is preliminary data.</text>
</comment>
<evidence type="ECO:0000313" key="8">
    <source>
        <dbReference type="EMBL" id="KAF0299849.1"/>
    </source>
</evidence>
<feature type="domain" description="Chitin-binding type-2" evidence="7">
    <location>
        <begin position="18"/>
        <end position="79"/>
    </location>
</feature>
<dbReference type="Gene3D" id="2.170.140.10">
    <property type="entry name" value="Chitin binding domain"/>
    <property type="match status" value="3"/>
</dbReference>
<evidence type="ECO:0000256" key="2">
    <source>
        <dbReference type="ARBA" id="ARBA00022729"/>
    </source>
</evidence>
<evidence type="ECO:0000256" key="3">
    <source>
        <dbReference type="ARBA" id="ARBA00022737"/>
    </source>
</evidence>
<sequence>MRLLVCLLVCPAALAANSFNCPPTENTGYFADPDQCDKYWDCDRGLATARLCPDGMAFSERARRNTDPCVLHWLAGCQGRTLQAPNGTLPCDRQNGYFAHEDPSNCIDYYHCLNNVPSPATCAPGLVFNPRSHGCDWPTDANREGCNTRASVDGFTCPNEIVLNSNGLREQHPRYNDRNDCRSFFVCLEGVTPQKVRCPLGEVFSENLNSCTLAEFVPGCEDYYKDHPLRNRFKDADGDGRIDVNLEAFSQF</sequence>
<dbReference type="PROSITE" id="PS50940">
    <property type="entry name" value="CHIT_BIND_II"/>
    <property type="match status" value="3"/>
</dbReference>
<dbReference type="InterPro" id="IPR036508">
    <property type="entry name" value="Chitin-bd_dom_sf"/>
</dbReference>
<keyword evidence="5" id="KW-0325">Glycoprotein</keyword>
<feature type="chain" id="PRO_5025509422" evidence="6">
    <location>
        <begin position="16"/>
        <end position="252"/>
    </location>
</feature>
<keyword evidence="4" id="KW-1015">Disulfide bond</keyword>
<keyword evidence="3" id="KW-0677">Repeat</keyword>
<feature type="signal peptide" evidence="6">
    <location>
        <begin position="1"/>
        <end position="15"/>
    </location>
</feature>
<dbReference type="EMBL" id="VIIS01001326">
    <property type="protein sequence ID" value="KAF0299849.1"/>
    <property type="molecule type" value="Genomic_DNA"/>
</dbReference>
<dbReference type="AlphaFoldDB" id="A0A6A4W3I2"/>
<dbReference type="InterPro" id="IPR051940">
    <property type="entry name" value="Chitin_bind-dev_reg"/>
</dbReference>
<organism evidence="8 9">
    <name type="scientific">Amphibalanus amphitrite</name>
    <name type="common">Striped barnacle</name>
    <name type="synonym">Balanus amphitrite</name>
    <dbReference type="NCBI Taxonomy" id="1232801"/>
    <lineage>
        <taxon>Eukaryota</taxon>
        <taxon>Metazoa</taxon>
        <taxon>Ecdysozoa</taxon>
        <taxon>Arthropoda</taxon>
        <taxon>Crustacea</taxon>
        <taxon>Multicrustacea</taxon>
        <taxon>Cirripedia</taxon>
        <taxon>Thoracica</taxon>
        <taxon>Thoracicalcarea</taxon>
        <taxon>Balanomorpha</taxon>
        <taxon>Balanoidea</taxon>
        <taxon>Balanidae</taxon>
        <taxon>Amphibalaninae</taxon>
        <taxon>Amphibalanus</taxon>
    </lineage>
</organism>